<reference evidence="3" key="1">
    <citation type="journal article" date="2009" name="Appl. Microbiol. Biotechnol.">
        <title>Cloning and characterization of a new cold-active lipase from a deep-sea sediment metagenome.</title>
        <authorList>
            <person name="Jeon J.H."/>
            <person name="Kim J.T."/>
            <person name="Kim Y.J."/>
            <person name="Kim H.K."/>
            <person name="Lee H.S."/>
            <person name="Kang S.G."/>
            <person name="Kim S.J."/>
            <person name="Lee J.H."/>
        </authorList>
    </citation>
    <scope>NUCLEOTIDE SEQUENCE</scope>
</reference>
<name>A0EJK7_9BACT</name>
<keyword evidence="2" id="KW-0732">Signal</keyword>
<accession>A0EJK7</accession>
<proteinExistence type="predicted"/>
<evidence type="ECO:0000256" key="2">
    <source>
        <dbReference type="SAM" id="SignalP"/>
    </source>
</evidence>
<dbReference type="EMBL" id="DQ229155">
    <property type="protein sequence ID" value="ABB79943.1"/>
    <property type="molecule type" value="Genomic_DNA"/>
</dbReference>
<protein>
    <recommendedName>
        <fullName evidence="4">Outer membrane protein beta-barrel domain-containing protein</fullName>
    </recommendedName>
</protein>
<evidence type="ECO:0008006" key="4">
    <source>
        <dbReference type="Google" id="ProtNLM"/>
    </source>
</evidence>
<evidence type="ECO:0000256" key="1">
    <source>
        <dbReference type="SAM" id="MobiDB-lite"/>
    </source>
</evidence>
<organism evidence="3">
    <name type="scientific">uncultured bacterium pES01019D12</name>
    <dbReference type="NCBI Taxonomy" id="355333"/>
    <lineage>
        <taxon>Bacteria</taxon>
        <taxon>environmental samples</taxon>
    </lineage>
</organism>
<feature type="region of interest" description="Disordered" evidence="1">
    <location>
        <begin position="128"/>
        <end position="149"/>
    </location>
</feature>
<feature type="signal peptide" evidence="2">
    <location>
        <begin position="1"/>
        <end position="27"/>
    </location>
</feature>
<evidence type="ECO:0000313" key="3">
    <source>
        <dbReference type="EMBL" id="ABB79943.1"/>
    </source>
</evidence>
<dbReference type="AlphaFoldDB" id="A0EJK7"/>
<feature type="chain" id="PRO_5002624657" description="Outer membrane protein beta-barrel domain-containing protein" evidence="2">
    <location>
        <begin position="28"/>
        <end position="266"/>
    </location>
</feature>
<sequence>MHKITKILTLNTLTFFGFITVFSNAHSADIFEDTNFIFGASLGYTNFDFPEKLDHDITFPSAFLMAAATLDKWQLSVNGGFSLKDANISEEEDTGKASRDDIDLTLGYAVTQNWALFTGYKSGSTKMDFTSRESEDEGNPDTHSEKYSHKGPYAGLSYTHRFERAGSLSFSVAYASLDATNIFKANTDDDDEEEEPEFDDLTGRVNGKTKGFSYALSWTMPLSGQLLFQTKFKINDYQQDIDFEGQRFKGIDETYTSLHVGLAYVF</sequence>